<feature type="transmembrane region" description="Helical" evidence="1">
    <location>
        <begin position="89"/>
        <end position="108"/>
    </location>
</feature>
<keyword evidence="1" id="KW-0812">Transmembrane</keyword>
<keyword evidence="3" id="KW-1185">Reference proteome</keyword>
<accession>A0ABW1C4J3</accession>
<gene>
    <name evidence="2" type="ORF">ACFPUY_36075</name>
</gene>
<dbReference type="RefSeq" id="WP_219551514.1">
    <property type="nucleotide sequence ID" value="NZ_JAHKRN010000076.1"/>
</dbReference>
<feature type="transmembrane region" description="Helical" evidence="1">
    <location>
        <begin position="115"/>
        <end position="133"/>
    </location>
</feature>
<feature type="transmembrane region" description="Helical" evidence="1">
    <location>
        <begin position="55"/>
        <end position="77"/>
    </location>
</feature>
<reference evidence="3" key="1">
    <citation type="journal article" date="2019" name="Int. J. Syst. Evol. Microbiol.">
        <title>The Global Catalogue of Microorganisms (GCM) 10K type strain sequencing project: providing services to taxonomists for standard genome sequencing and annotation.</title>
        <authorList>
            <consortium name="The Broad Institute Genomics Platform"/>
            <consortium name="The Broad Institute Genome Sequencing Center for Infectious Disease"/>
            <person name="Wu L."/>
            <person name="Ma J."/>
        </authorList>
    </citation>
    <scope>NUCLEOTIDE SEQUENCE [LARGE SCALE GENOMIC DNA]</scope>
    <source>
        <strain evidence="3">CGMCC 4.7106</strain>
    </source>
</reference>
<feature type="transmembrane region" description="Helical" evidence="1">
    <location>
        <begin position="7"/>
        <end position="25"/>
    </location>
</feature>
<evidence type="ECO:0000256" key="1">
    <source>
        <dbReference type="SAM" id="Phobius"/>
    </source>
</evidence>
<sequence length="287" mass="30350">MSALCRAAIVGIAIGLMEVLVHLYGPEDDTGAPLLLLAPFPAGLLLGWLVRLPRWWLVAVVAPFVNIAILVLALRGLTIPDLMDLGVPSGSLIFAAVGAGGHVAATAMVMQGDRLLRLSVLGALIVAFAGVAGSSDEISEAARERRLVRSGLPLIGLGSQQYRPVHLTEWFGEVEEGPPSIGIYYARLRDQVEIELYVMLATIASPKAACAEPVPYVTQLADVTGSCRQVSTDVWVRTEGTLTRVFAKRGSALVQVASDKVSEVDLLAVLPTLRPATAKELAGIGEI</sequence>
<proteinExistence type="predicted"/>
<feature type="transmembrane region" description="Helical" evidence="1">
    <location>
        <begin position="31"/>
        <end position="50"/>
    </location>
</feature>
<keyword evidence="1" id="KW-0472">Membrane</keyword>
<keyword evidence="1" id="KW-1133">Transmembrane helix</keyword>
<dbReference type="Proteomes" id="UP001596096">
    <property type="component" value="Unassembled WGS sequence"/>
</dbReference>
<name>A0ABW1C4J3_9ACTN</name>
<dbReference type="EMBL" id="JBHSNW010000026">
    <property type="protein sequence ID" value="MFC5820549.1"/>
    <property type="molecule type" value="Genomic_DNA"/>
</dbReference>
<protein>
    <submittedName>
        <fullName evidence="2">Uncharacterized protein</fullName>
    </submittedName>
</protein>
<evidence type="ECO:0000313" key="2">
    <source>
        <dbReference type="EMBL" id="MFC5820549.1"/>
    </source>
</evidence>
<organism evidence="2 3">
    <name type="scientific">Nonomuraea harbinensis</name>
    <dbReference type="NCBI Taxonomy" id="1286938"/>
    <lineage>
        <taxon>Bacteria</taxon>
        <taxon>Bacillati</taxon>
        <taxon>Actinomycetota</taxon>
        <taxon>Actinomycetes</taxon>
        <taxon>Streptosporangiales</taxon>
        <taxon>Streptosporangiaceae</taxon>
        <taxon>Nonomuraea</taxon>
    </lineage>
</organism>
<evidence type="ECO:0000313" key="3">
    <source>
        <dbReference type="Proteomes" id="UP001596096"/>
    </source>
</evidence>
<comment type="caution">
    <text evidence="2">The sequence shown here is derived from an EMBL/GenBank/DDBJ whole genome shotgun (WGS) entry which is preliminary data.</text>
</comment>